<protein>
    <recommendedName>
        <fullName evidence="3 11">Shikimate kinase</fullName>
        <shortName evidence="11">SK</shortName>
        <ecNumber evidence="3 11">2.7.1.71</ecNumber>
    </recommendedName>
</protein>
<keyword evidence="5 11" id="KW-0808">Transferase</keyword>
<sequence>MKRPHLYLTGYRGCGKSTAAKLLGESLALPVCDLDHVIEQTAGATIAEIFASEGEAGFRDRETQCLQEISAQPQRVIALGGGAILRPLNRQTIGISGWCVWLDADPRIIADRISGDATTRERRPSLTGRPVAEEIIDVMTKREPLYREVADLRVETSHRTIEEIVAEISKAFVDVE</sequence>
<feature type="binding site" evidence="11">
    <location>
        <position position="142"/>
    </location>
    <ligand>
        <name>substrate</name>
    </ligand>
</feature>
<keyword evidence="7 11" id="KW-0418">Kinase</keyword>
<dbReference type="InterPro" id="IPR031322">
    <property type="entry name" value="Shikimate/glucono_kinase"/>
</dbReference>
<feature type="binding site" evidence="11">
    <location>
        <position position="81"/>
    </location>
    <ligand>
        <name>substrate</name>
    </ligand>
</feature>
<evidence type="ECO:0000256" key="6">
    <source>
        <dbReference type="ARBA" id="ARBA00022741"/>
    </source>
</evidence>
<dbReference type="PROSITE" id="PS01128">
    <property type="entry name" value="SHIKIMATE_KINASE"/>
    <property type="match status" value="1"/>
</dbReference>
<feature type="binding site" evidence="11">
    <location>
        <position position="123"/>
    </location>
    <ligand>
        <name>ATP</name>
        <dbReference type="ChEBI" id="CHEBI:30616"/>
    </ligand>
</feature>
<evidence type="ECO:0000256" key="8">
    <source>
        <dbReference type="ARBA" id="ARBA00022840"/>
    </source>
</evidence>
<dbReference type="GO" id="GO:0005524">
    <property type="term" value="F:ATP binding"/>
    <property type="evidence" value="ECO:0007669"/>
    <property type="project" value="UniProtKB-UniRule"/>
</dbReference>
<accession>A0A7W5E008</accession>
<keyword evidence="9 11" id="KW-0057">Aromatic amino acid biosynthesis</keyword>
<dbReference type="GO" id="GO:0005829">
    <property type="term" value="C:cytosol"/>
    <property type="evidence" value="ECO:0007669"/>
    <property type="project" value="TreeGrafter"/>
</dbReference>
<dbReference type="Proteomes" id="UP000536179">
    <property type="component" value="Unassembled WGS sequence"/>
</dbReference>
<dbReference type="PRINTS" id="PR01100">
    <property type="entry name" value="SHIKIMTKNASE"/>
</dbReference>
<dbReference type="GO" id="GO:0000287">
    <property type="term" value="F:magnesium ion binding"/>
    <property type="evidence" value="ECO:0007669"/>
    <property type="project" value="UniProtKB-UniRule"/>
</dbReference>
<dbReference type="PANTHER" id="PTHR21087">
    <property type="entry name" value="SHIKIMATE KINASE"/>
    <property type="match status" value="1"/>
</dbReference>
<organism evidence="12 13">
    <name type="scientific">Aporhodopirellula rubra</name>
    <dbReference type="NCBI Taxonomy" id="980271"/>
    <lineage>
        <taxon>Bacteria</taxon>
        <taxon>Pseudomonadati</taxon>
        <taxon>Planctomycetota</taxon>
        <taxon>Planctomycetia</taxon>
        <taxon>Pirellulales</taxon>
        <taxon>Pirellulaceae</taxon>
        <taxon>Aporhodopirellula</taxon>
    </lineage>
</organism>
<comment type="pathway">
    <text evidence="1 11">Metabolic intermediate biosynthesis; chorismate biosynthesis; chorismate from D-erythrose 4-phosphate and phosphoenolpyruvate: step 5/7.</text>
</comment>
<dbReference type="SUPFAM" id="SSF52540">
    <property type="entry name" value="P-loop containing nucleoside triphosphate hydrolases"/>
    <property type="match status" value="1"/>
</dbReference>
<dbReference type="RefSeq" id="WP_184305691.1">
    <property type="nucleotide sequence ID" value="NZ_JACHXU010000010.1"/>
</dbReference>
<comment type="catalytic activity">
    <reaction evidence="10 11">
        <text>shikimate + ATP = 3-phosphoshikimate + ADP + H(+)</text>
        <dbReference type="Rhea" id="RHEA:13121"/>
        <dbReference type="ChEBI" id="CHEBI:15378"/>
        <dbReference type="ChEBI" id="CHEBI:30616"/>
        <dbReference type="ChEBI" id="CHEBI:36208"/>
        <dbReference type="ChEBI" id="CHEBI:145989"/>
        <dbReference type="ChEBI" id="CHEBI:456216"/>
        <dbReference type="EC" id="2.7.1.71"/>
    </reaction>
</comment>
<evidence type="ECO:0000256" key="5">
    <source>
        <dbReference type="ARBA" id="ARBA00022679"/>
    </source>
</evidence>
<dbReference type="InterPro" id="IPR027417">
    <property type="entry name" value="P-loop_NTPase"/>
</dbReference>
<dbReference type="Pfam" id="PF01202">
    <property type="entry name" value="SKI"/>
    <property type="match status" value="1"/>
</dbReference>
<dbReference type="AlphaFoldDB" id="A0A7W5E008"/>
<keyword evidence="11" id="KW-0963">Cytoplasm</keyword>
<reference evidence="12 13" key="1">
    <citation type="submission" date="2020-08" db="EMBL/GenBank/DDBJ databases">
        <title>Genomic Encyclopedia of Type Strains, Phase III (KMG-III): the genomes of soil and plant-associated and newly described type strains.</title>
        <authorList>
            <person name="Whitman W."/>
        </authorList>
    </citation>
    <scope>NUCLEOTIDE SEQUENCE [LARGE SCALE GENOMIC DNA]</scope>
    <source>
        <strain evidence="12 13">CECT 8075</strain>
    </source>
</reference>
<comment type="subunit">
    <text evidence="11">Monomer.</text>
</comment>
<evidence type="ECO:0000313" key="13">
    <source>
        <dbReference type="Proteomes" id="UP000536179"/>
    </source>
</evidence>
<evidence type="ECO:0000256" key="4">
    <source>
        <dbReference type="ARBA" id="ARBA00022605"/>
    </source>
</evidence>
<dbReference type="GO" id="GO:0009423">
    <property type="term" value="P:chorismate biosynthetic process"/>
    <property type="evidence" value="ECO:0007669"/>
    <property type="project" value="UniProtKB-UniRule"/>
</dbReference>
<gene>
    <name evidence="11" type="primary">aroK</name>
    <name evidence="12" type="ORF">FHS27_003148</name>
</gene>
<dbReference type="GO" id="GO:0004765">
    <property type="term" value="F:shikimate kinase activity"/>
    <property type="evidence" value="ECO:0007669"/>
    <property type="project" value="UniProtKB-UniRule"/>
</dbReference>
<comment type="cofactor">
    <cofactor evidence="11">
        <name>Mg(2+)</name>
        <dbReference type="ChEBI" id="CHEBI:18420"/>
    </cofactor>
    <text evidence="11">Binds 1 Mg(2+) ion per subunit.</text>
</comment>
<feature type="binding site" evidence="11">
    <location>
        <position position="59"/>
    </location>
    <ligand>
        <name>substrate</name>
    </ligand>
</feature>
<evidence type="ECO:0000256" key="11">
    <source>
        <dbReference type="HAMAP-Rule" id="MF_00109"/>
    </source>
</evidence>
<evidence type="ECO:0000256" key="1">
    <source>
        <dbReference type="ARBA" id="ARBA00004842"/>
    </source>
</evidence>
<comment type="function">
    <text evidence="11">Catalyzes the specific phosphorylation of the 3-hydroxyl group of shikimic acid using ATP as a cosubstrate.</text>
</comment>
<dbReference type="InterPro" id="IPR000623">
    <property type="entry name" value="Shikimate_kinase/TSH1"/>
</dbReference>
<evidence type="ECO:0000256" key="7">
    <source>
        <dbReference type="ARBA" id="ARBA00022777"/>
    </source>
</evidence>
<feature type="binding site" evidence="11">
    <location>
        <begin position="13"/>
        <end position="18"/>
    </location>
    <ligand>
        <name>ATP</name>
        <dbReference type="ChEBI" id="CHEBI:30616"/>
    </ligand>
</feature>
<feature type="binding site" evidence="11">
    <location>
        <position position="35"/>
    </location>
    <ligand>
        <name>substrate</name>
    </ligand>
</feature>
<evidence type="ECO:0000256" key="2">
    <source>
        <dbReference type="ARBA" id="ARBA00006997"/>
    </source>
</evidence>
<keyword evidence="4 11" id="KW-0028">Amino-acid biosynthesis</keyword>
<dbReference type="EMBL" id="JACHXU010000010">
    <property type="protein sequence ID" value="MBB3207327.1"/>
    <property type="molecule type" value="Genomic_DNA"/>
</dbReference>
<comment type="similarity">
    <text evidence="2 11">Belongs to the shikimate kinase family.</text>
</comment>
<keyword evidence="11" id="KW-0479">Metal-binding</keyword>
<dbReference type="PANTHER" id="PTHR21087:SF16">
    <property type="entry name" value="SHIKIMATE KINASE 1, CHLOROPLASTIC"/>
    <property type="match status" value="1"/>
</dbReference>
<dbReference type="GO" id="GO:0008652">
    <property type="term" value="P:amino acid biosynthetic process"/>
    <property type="evidence" value="ECO:0007669"/>
    <property type="project" value="UniProtKB-KW"/>
</dbReference>
<dbReference type="HAMAP" id="MF_00109">
    <property type="entry name" value="Shikimate_kinase"/>
    <property type="match status" value="1"/>
</dbReference>
<dbReference type="GO" id="GO:0009073">
    <property type="term" value="P:aromatic amino acid family biosynthetic process"/>
    <property type="evidence" value="ECO:0007669"/>
    <property type="project" value="UniProtKB-KW"/>
</dbReference>
<dbReference type="InterPro" id="IPR023000">
    <property type="entry name" value="Shikimate_kinase_CS"/>
</dbReference>
<evidence type="ECO:0000313" key="12">
    <source>
        <dbReference type="EMBL" id="MBB3207327.1"/>
    </source>
</evidence>
<feature type="binding site" evidence="11">
    <location>
        <position position="17"/>
    </location>
    <ligand>
        <name>Mg(2+)</name>
        <dbReference type="ChEBI" id="CHEBI:18420"/>
    </ligand>
</feature>
<dbReference type="CDD" id="cd00464">
    <property type="entry name" value="SK"/>
    <property type="match status" value="1"/>
</dbReference>
<evidence type="ECO:0000256" key="3">
    <source>
        <dbReference type="ARBA" id="ARBA00012154"/>
    </source>
</evidence>
<feature type="binding site" evidence="11">
    <location>
        <position position="159"/>
    </location>
    <ligand>
        <name>ATP</name>
        <dbReference type="ChEBI" id="CHEBI:30616"/>
    </ligand>
</feature>
<evidence type="ECO:0000256" key="9">
    <source>
        <dbReference type="ARBA" id="ARBA00023141"/>
    </source>
</evidence>
<comment type="caution">
    <text evidence="12">The sequence shown here is derived from an EMBL/GenBank/DDBJ whole genome shotgun (WGS) entry which is preliminary data.</text>
</comment>
<keyword evidence="6 11" id="KW-0547">Nucleotide-binding</keyword>
<dbReference type="Gene3D" id="3.40.50.300">
    <property type="entry name" value="P-loop containing nucleotide triphosphate hydrolases"/>
    <property type="match status" value="1"/>
</dbReference>
<comment type="subcellular location">
    <subcellularLocation>
        <location evidence="11">Cytoplasm</location>
    </subcellularLocation>
</comment>
<keyword evidence="8 11" id="KW-0067">ATP-binding</keyword>
<keyword evidence="13" id="KW-1185">Reference proteome</keyword>
<dbReference type="UniPathway" id="UPA00053">
    <property type="reaction ID" value="UER00088"/>
</dbReference>
<dbReference type="EC" id="2.7.1.71" evidence="3 11"/>
<keyword evidence="11" id="KW-0460">Magnesium</keyword>
<name>A0A7W5E008_9BACT</name>
<proteinExistence type="inferred from homology"/>
<evidence type="ECO:0000256" key="10">
    <source>
        <dbReference type="ARBA" id="ARBA00048567"/>
    </source>
</evidence>